<dbReference type="EMBL" id="KV878582">
    <property type="protein sequence ID" value="OJJ64739.1"/>
    <property type="molecule type" value="Genomic_DNA"/>
</dbReference>
<proteinExistence type="inferred from homology"/>
<evidence type="ECO:0000256" key="2">
    <source>
        <dbReference type="ARBA" id="ARBA00022857"/>
    </source>
</evidence>
<reference evidence="5" key="1">
    <citation type="journal article" date="2017" name="Genome Biol.">
        <title>Comparative genomics reveals high biological diversity and specific adaptations in the industrially and medically important fungal genus Aspergillus.</title>
        <authorList>
            <person name="de Vries R.P."/>
            <person name="Riley R."/>
            <person name="Wiebenga A."/>
            <person name="Aguilar-Osorio G."/>
            <person name="Amillis S."/>
            <person name="Uchima C.A."/>
            <person name="Anderluh G."/>
            <person name="Asadollahi M."/>
            <person name="Askin M."/>
            <person name="Barry K."/>
            <person name="Battaglia E."/>
            <person name="Bayram O."/>
            <person name="Benocci T."/>
            <person name="Braus-Stromeyer S.A."/>
            <person name="Caldana C."/>
            <person name="Canovas D."/>
            <person name="Cerqueira G.C."/>
            <person name="Chen F."/>
            <person name="Chen W."/>
            <person name="Choi C."/>
            <person name="Clum A."/>
            <person name="Dos Santos R.A."/>
            <person name="Damasio A.R."/>
            <person name="Diallinas G."/>
            <person name="Emri T."/>
            <person name="Fekete E."/>
            <person name="Flipphi M."/>
            <person name="Freyberg S."/>
            <person name="Gallo A."/>
            <person name="Gournas C."/>
            <person name="Habgood R."/>
            <person name="Hainaut M."/>
            <person name="Harispe M.L."/>
            <person name="Henrissat B."/>
            <person name="Hilden K.S."/>
            <person name="Hope R."/>
            <person name="Hossain A."/>
            <person name="Karabika E."/>
            <person name="Karaffa L."/>
            <person name="Karanyi Z."/>
            <person name="Krasevec N."/>
            <person name="Kuo A."/>
            <person name="Kusch H."/>
            <person name="LaButti K."/>
            <person name="Lagendijk E.L."/>
            <person name="Lapidus A."/>
            <person name="Levasseur A."/>
            <person name="Lindquist E."/>
            <person name="Lipzen A."/>
            <person name="Logrieco A.F."/>
            <person name="MacCabe A."/>
            <person name="Maekelae M.R."/>
            <person name="Malavazi I."/>
            <person name="Melin P."/>
            <person name="Meyer V."/>
            <person name="Mielnichuk N."/>
            <person name="Miskei M."/>
            <person name="Molnar A.P."/>
            <person name="Mule G."/>
            <person name="Ngan C.Y."/>
            <person name="Orejas M."/>
            <person name="Orosz E."/>
            <person name="Ouedraogo J.P."/>
            <person name="Overkamp K.M."/>
            <person name="Park H.-S."/>
            <person name="Perrone G."/>
            <person name="Piumi F."/>
            <person name="Punt P.J."/>
            <person name="Ram A.F."/>
            <person name="Ramon A."/>
            <person name="Rauscher S."/>
            <person name="Record E."/>
            <person name="Riano-Pachon D.M."/>
            <person name="Robert V."/>
            <person name="Roehrig J."/>
            <person name="Ruller R."/>
            <person name="Salamov A."/>
            <person name="Salih N.S."/>
            <person name="Samson R.A."/>
            <person name="Sandor E."/>
            <person name="Sanguinetti M."/>
            <person name="Schuetze T."/>
            <person name="Sepcic K."/>
            <person name="Shelest E."/>
            <person name="Sherlock G."/>
            <person name="Sophianopoulou V."/>
            <person name="Squina F.M."/>
            <person name="Sun H."/>
            <person name="Susca A."/>
            <person name="Todd R.B."/>
            <person name="Tsang A."/>
            <person name="Unkles S.E."/>
            <person name="van de Wiele N."/>
            <person name="van Rossen-Uffink D."/>
            <person name="Oliveira J.V."/>
            <person name="Vesth T.C."/>
            <person name="Visser J."/>
            <person name="Yu J.-H."/>
            <person name="Zhou M."/>
            <person name="Andersen M.R."/>
            <person name="Archer D.B."/>
            <person name="Baker S.E."/>
            <person name="Benoit I."/>
            <person name="Brakhage A.A."/>
            <person name="Braus G.H."/>
            <person name="Fischer R."/>
            <person name="Frisvad J.C."/>
            <person name="Goldman G.H."/>
            <person name="Houbraken J."/>
            <person name="Oakley B."/>
            <person name="Pocsi I."/>
            <person name="Scazzocchio C."/>
            <person name="Seiboth B."/>
            <person name="vanKuyk P.A."/>
            <person name="Wortman J."/>
            <person name="Dyer P.S."/>
            <person name="Grigoriev I.V."/>
        </authorList>
    </citation>
    <scope>NUCLEOTIDE SEQUENCE [LARGE SCALE GENOMIC DNA]</scope>
    <source>
        <strain evidence="5">CBS 593.65</strain>
    </source>
</reference>
<dbReference type="Proteomes" id="UP000184356">
    <property type="component" value="Unassembled WGS sequence"/>
</dbReference>
<dbReference type="RefSeq" id="XP_040708545.1">
    <property type="nucleotide sequence ID" value="XM_040843391.1"/>
</dbReference>
<evidence type="ECO:0000313" key="5">
    <source>
        <dbReference type="Proteomes" id="UP000184356"/>
    </source>
</evidence>
<dbReference type="STRING" id="1036612.A0A1L9TZA1"/>
<dbReference type="VEuPathDB" id="FungiDB:ASPSYDRAFT_168642"/>
<protein>
    <submittedName>
        <fullName evidence="4">Uncharacterized protein</fullName>
    </submittedName>
</protein>
<comment type="similarity">
    <text evidence="1">Belongs to the short-chain dehydrogenases/reductases (SDR) family.</text>
</comment>
<name>A0A1L9TZA1_9EURO</name>
<keyword evidence="2" id="KW-0521">NADP</keyword>
<dbReference type="Gene3D" id="3.40.50.720">
    <property type="entry name" value="NAD(P)-binding Rossmann-like Domain"/>
    <property type="match status" value="1"/>
</dbReference>
<dbReference type="GO" id="GO:0016491">
    <property type="term" value="F:oxidoreductase activity"/>
    <property type="evidence" value="ECO:0007669"/>
    <property type="project" value="UniProtKB-KW"/>
</dbReference>
<gene>
    <name evidence="4" type="ORF">ASPSYDRAFT_168642</name>
</gene>
<dbReference type="InterPro" id="IPR036291">
    <property type="entry name" value="NAD(P)-bd_dom_sf"/>
</dbReference>
<sequence>MSQPLVLITGANQGIGLATAQTLASKHNYHVIIGARNKPAGEKVAASLRSAGHTASSLELDLNSESSIKNAVAALERDFGYLDILINNAAVLIDQNQDLTPWELYTKTFTPNVIGTGVFTHYALPLIRKARATPPTIIFVSSSMGSLQYSFDKSVPWYPVDYKAYDASKAAVNVLMANYHRILESEGGRVNAVCPGLVKTNLTGYMEGGSTTDVGATRIVELATAGENGESGTFTDRNGTVPW</sequence>
<evidence type="ECO:0000256" key="3">
    <source>
        <dbReference type="ARBA" id="ARBA00023002"/>
    </source>
</evidence>
<evidence type="ECO:0000313" key="4">
    <source>
        <dbReference type="EMBL" id="OJJ64739.1"/>
    </source>
</evidence>
<dbReference type="PANTHER" id="PTHR43963">
    <property type="entry name" value="CARBONYL REDUCTASE 1-RELATED"/>
    <property type="match status" value="1"/>
</dbReference>
<dbReference type="PRINTS" id="PR00081">
    <property type="entry name" value="GDHRDH"/>
</dbReference>
<dbReference type="AlphaFoldDB" id="A0A1L9TZA1"/>
<dbReference type="InterPro" id="IPR002347">
    <property type="entry name" value="SDR_fam"/>
</dbReference>
<dbReference type="Pfam" id="PF00106">
    <property type="entry name" value="adh_short"/>
    <property type="match status" value="1"/>
</dbReference>
<dbReference type="OrthoDB" id="191139at2759"/>
<dbReference type="PANTHER" id="PTHR43963:SF6">
    <property type="entry name" value="CHAIN DEHYDROGENASE FAMILY PROTEIN, PUTATIVE (AFU_ORTHOLOGUE AFUA_3G15350)-RELATED"/>
    <property type="match status" value="1"/>
</dbReference>
<evidence type="ECO:0000256" key="1">
    <source>
        <dbReference type="ARBA" id="ARBA00006484"/>
    </source>
</evidence>
<dbReference type="SUPFAM" id="SSF51735">
    <property type="entry name" value="NAD(P)-binding Rossmann-fold domains"/>
    <property type="match status" value="1"/>
</dbReference>
<dbReference type="GeneID" id="63759464"/>
<keyword evidence="3" id="KW-0560">Oxidoreductase</keyword>
<keyword evidence="5" id="KW-1185">Reference proteome</keyword>
<accession>A0A1L9TZA1</accession>
<organism evidence="4 5">
    <name type="scientific">Aspergillus sydowii CBS 593.65</name>
    <dbReference type="NCBI Taxonomy" id="1036612"/>
    <lineage>
        <taxon>Eukaryota</taxon>
        <taxon>Fungi</taxon>
        <taxon>Dikarya</taxon>
        <taxon>Ascomycota</taxon>
        <taxon>Pezizomycotina</taxon>
        <taxon>Eurotiomycetes</taxon>
        <taxon>Eurotiomycetidae</taxon>
        <taxon>Eurotiales</taxon>
        <taxon>Aspergillaceae</taxon>
        <taxon>Aspergillus</taxon>
        <taxon>Aspergillus subgen. Nidulantes</taxon>
    </lineage>
</organism>